<dbReference type="OrthoDB" id="6429459at2759"/>
<reference evidence="2 3" key="1">
    <citation type="journal article" date="2019" name="Sci. Rep.">
        <title>Orb-weaving spider Araneus ventricosus genome elucidates the spidroin gene catalogue.</title>
        <authorList>
            <person name="Kono N."/>
            <person name="Nakamura H."/>
            <person name="Ohtoshi R."/>
            <person name="Moran D.A.P."/>
            <person name="Shinohara A."/>
            <person name="Yoshida Y."/>
            <person name="Fujiwara M."/>
            <person name="Mori M."/>
            <person name="Tomita M."/>
            <person name="Arakawa K."/>
        </authorList>
    </citation>
    <scope>NUCLEOTIDE SEQUENCE [LARGE SCALE GENOMIC DNA]</scope>
</reference>
<sequence>MERSLSEMKISDLRCIQVTKGGLKYELMLAAQSTKTSSSCNSMHPKATASASELGKRRHFLE</sequence>
<keyword evidence="3" id="KW-1185">Reference proteome</keyword>
<name>A0A4Y2M1P4_ARAVE</name>
<dbReference type="Proteomes" id="UP000499080">
    <property type="component" value="Unassembled WGS sequence"/>
</dbReference>
<evidence type="ECO:0000313" key="3">
    <source>
        <dbReference type="Proteomes" id="UP000499080"/>
    </source>
</evidence>
<evidence type="ECO:0000313" key="2">
    <source>
        <dbReference type="EMBL" id="GBN19646.1"/>
    </source>
</evidence>
<organism evidence="2 3">
    <name type="scientific">Araneus ventricosus</name>
    <name type="common">Orbweaver spider</name>
    <name type="synonym">Epeira ventricosa</name>
    <dbReference type="NCBI Taxonomy" id="182803"/>
    <lineage>
        <taxon>Eukaryota</taxon>
        <taxon>Metazoa</taxon>
        <taxon>Ecdysozoa</taxon>
        <taxon>Arthropoda</taxon>
        <taxon>Chelicerata</taxon>
        <taxon>Arachnida</taxon>
        <taxon>Araneae</taxon>
        <taxon>Araneomorphae</taxon>
        <taxon>Entelegynae</taxon>
        <taxon>Araneoidea</taxon>
        <taxon>Araneidae</taxon>
        <taxon>Araneus</taxon>
    </lineage>
</organism>
<dbReference type="EMBL" id="BGPR01006514">
    <property type="protein sequence ID" value="GBN19646.1"/>
    <property type="molecule type" value="Genomic_DNA"/>
</dbReference>
<gene>
    <name evidence="2" type="ORF">AVEN_200861_1</name>
</gene>
<dbReference type="AlphaFoldDB" id="A0A4Y2M1P4"/>
<proteinExistence type="predicted"/>
<accession>A0A4Y2M1P4</accession>
<protein>
    <submittedName>
        <fullName evidence="2">Uncharacterized protein</fullName>
    </submittedName>
</protein>
<feature type="non-terminal residue" evidence="2">
    <location>
        <position position="62"/>
    </location>
</feature>
<comment type="caution">
    <text evidence="2">The sequence shown here is derived from an EMBL/GenBank/DDBJ whole genome shotgun (WGS) entry which is preliminary data.</text>
</comment>
<feature type="region of interest" description="Disordered" evidence="1">
    <location>
        <begin position="36"/>
        <end position="62"/>
    </location>
</feature>
<evidence type="ECO:0000256" key="1">
    <source>
        <dbReference type="SAM" id="MobiDB-lite"/>
    </source>
</evidence>